<name>A0ABV9WH75_9ACTN</name>
<evidence type="ECO:0000313" key="6">
    <source>
        <dbReference type="EMBL" id="MFC5006923.1"/>
    </source>
</evidence>
<dbReference type="PANTHER" id="PTHR42988">
    <property type="entry name" value="PHOSPHOHYDROLASE"/>
    <property type="match status" value="1"/>
</dbReference>
<keyword evidence="3" id="KW-0408">Iron</keyword>
<comment type="similarity">
    <text evidence="4">Belongs to the cyclic nucleotide phosphodiesterase class-III family.</text>
</comment>
<keyword evidence="7" id="KW-1185">Reference proteome</keyword>
<dbReference type="Gene3D" id="3.60.21.10">
    <property type="match status" value="1"/>
</dbReference>
<dbReference type="RefSeq" id="WP_380127576.1">
    <property type="nucleotide sequence ID" value="NZ_JBHSIU010000110.1"/>
</dbReference>
<evidence type="ECO:0000259" key="5">
    <source>
        <dbReference type="Pfam" id="PF00149"/>
    </source>
</evidence>
<dbReference type="PANTHER" id="PTHR42988:SF2">
    <property type="entry name" value="CYCLIC NUCLEOTIDE PHOSPHODIESTERASE CBUA0032-RELATED"/>
    <property type="match status" value="1"/>
</dbReference>
<evidence type="ECO:0000313" key="7">
    <source>
        <dbReference type="Proteomes" id="UP001595912"/>
    </source>
</evidence>
<feature type="domain" description="Calcineurin-like phosphoesterase" evidence="5">
    <location>
        <begin position="4"/>
        <end position="187"/>
    </location>
</feature>
<dbReference type="InterPro" id="IPR050884">
    <property type="entry name" value="CNP_phosphodiesterase-III"/>
</dbReference>
<evidence type="ECO:0000256" key="1">
    <source>
        <dbReference type="ARBA" id="ARBA00022723"/>
    </source>
</evidence>
<dbReference type="EMBL" id="JBHSIU010000110">
    <property type="protein sequence ID" value="MFC5006923.1"/>
    <property type="molecule type" value="Genomic_DNA"/>
</dbReference>
<dbReference type="Proteomes" id="UP001595912">
    <property type="component" value="Unassembled WGS sequence"/>
</dbReference>
<protein>
    <submittedName>
        <fullName evidence="6">Metallophosphoesterase</fullName>
    </submittedName>
</protein>
<dbReference type="SUPFAM" id="SSF56300">
    <property type="entry name" value="Metallo-dependent phosphatases"/>
    <property type="match status" value="1"/>
</dbReference>
<dbReference type="InterPro" id="IPR029052">
    <property type="entry name" value="Metallo-depent_PP-like"/>
</dbReference>
<evidence type="ECO:0000256" key="2">
    <source>
        <dbReference type="ARBA" id="ARBA00022801"/>
    </source>
</evidence>
<organism evidence="6 7">
    <name type="scientific">Dactylosporangium cerinum</name>
    <dbReference type="NCBI Taxonomy" id="1434730"/>
    <lineage>
        <taxon>Bacteria</taxon>
        <taxon>Bacillati</taxon>
        <taxon>Actinomycetota</taxon>
        <taxon>Actinomycetes</taxon>
        <taxon>Micromonosporales</taxon>
        <taxon>Micromonosporaceae</taxon>
        <taxon>Dactylosporangium</taxon>
    </lineage>
</organism>
<gene>
    <name evidence="6" type="ORF">ACFPIJ_55075</name>
</gene>
<evidence type="ECO:0000256" key="3">
    <source>
        <dbReference type="ARBA" id="ARBA00023004"/>
    </source>
</evidence>
<reference evidence="7" key="1">
    <citation type="journal article" date="2019" name="Int. J. Syst. Evol. Microbiol.">
        <title>The Global Catalogue of Microorganisms (GCM) 10K type strain sequencing project: providing services to taxonomists for standard genome sequencing and annotation.</title>
        <authorList>
            <consortium name="The Broad Institute Genomics Platform"/>
            <consortium name="The Broad Institute Genome Sequencing Center for Infectious Disease"/>
            <person name="Wu L."/>
            <person name="Ma J."/>
        </authorList>
    </citation>
    <scope>NUCLEOTIDE SEQUENCE [LARGE SCALE GENOMIC DNA]</scope>
    <source>
        <strain evidence="7">CGMCC 4.7152</strain>
    </source>
</reference>
<evidence type="ECO:0000256" key="4">
    <source>
        <dbReference type="ARBA" id="ARBA00025742"/>
    </source>
</evidence>
<keyword evidence="2" id="KW-0378">Hydrolase</keyword>
<accession>A0ABV9WH75</accession>
<dbReference type="Pfam" id="PF00149">
    <property type="entry name" value="Metallophos"/>
    <property type="match status" value="1"/>
</dbReference>
<keyword evidence="1" id="KW-0479">Metal-binding</keyword>
<dbReference type="InterPro" id="IPR004843">
    <property type="entry name" value="Calcineurin-like_PHP"/>
</dbReference>
<comment type="caution">
    <text evidence="6">The sequence shown here is derived from an EMBL/GenBank/DDBJ whole genome shotgun (WGS) entry which is preliminary data.</text>
</comment>
<proteinExistence type="inferred from homology"/>
<sequence length="244" mass="26234">MTLIAHISDTHLDEDDGGRSAERVERIIRYLRGLRRPVDAVLVTGDIADHGLAPEYSAARVLRGLGVPLLQLPGNHDKRPAFRETLLGLPPDPGPVDQVARVGDLVFALCDSSIPGRDDGWLAEETLAWLDPVLAEGAPSFVCFHHPPVTIGHPAADRVRQFGEERLAAVLARHPNVVALLCGHIHSATVSTFAGVPLLAAPAVASTLVLPWEGDGGLNRDAPPALAFHLYEDGRLTTHYRLCP</sequence>